<proteinExistence type="predicted"/>
<name>A0A2N8L3P9_9BURK</name>
<organism evidence="2 3">
    <name type="scientific">Kinneretia aquatilis</name>
    <dbReference type="NCBI Taxonomy" id="2070761"/>
    <lineage>
        <taxon>Bacteria</taxon>
        <taxon>Pseudomonadati</taxon>
        <taxon>Pseudomonadota</taxon>
        <taxon>Betaproteobacteria</taxon>
        <taxon>Burkholderiales</taxon>
        <taxon>Sphaerotilaceae</taxon>
        <taxon>Roseateles</taxon>
    </lineage>
</organism>
<keyword evidence="3" id="KW-1185">Reference proteome</keyword>
<dbReference type="OrthoDB" id="547680at2"/>
<dbReference type="RefSeq" id="WP_102766457.1">
    <property type="nucleotide sequence ID" value="NZ_POSP01000001.1"/>
</dbReference>
<evidence type="ECO:0000313" key="3">
    <source>
        <dbReference type="Proteomes" id="UP000235916"/>
    </source>
</evidence>
<feature type="chain" id="PRO_5014996531" evidence="1">
    <location>
        <begin position="20"/>
        <end position="292"/>
    </location>
</feature>
<dbReference type="SUPFAM" id="SSF53850">
    <property type="entry name" value="Periplasmic binding protein-like II"/>
    <property type="match status" value="1"/>
</dbReference>
<evidence type="ECO:0000256" key="1">
    <source>
        <dbReference type="SAM" id="SignalP"/>
    </source>
</evidence>
<comment type="caution">
    <text evidence="2">The sequence shown here is derived from an EMBL/GenBank/DDBJ whole genome shotgun (WGS) entry which is preliminary data.</text>
</comment>
<keyword evidence="1" id="KW-0732">Signal</keyword>
<dbReference type="AlphaFoldDB" id="A0A2N8L3P9"/>
<evidence type="ECO:0000313" key="2">
    <source>
        <dbReference type="EMBL" id="PND40322.1"/>
    </source>
</evidence>
<reference evidence="2 3" key="1">
    <citation type="submission" date="2018-01" db="EMBL/GenBank/DDBJ databases">
        <title>Draft genome sequence of Paucibacter aquatile CR182 isolated from freshwater of the Nakdong River.</title>
        <authorList>
            <person name="Choi A."/>
            <person name="Chung E.J."/>
        </authorList>
    </citation>
    <scope>NUCLEOTIDE SEQUENCE [LARGE SCALE GENOMIC DNA]</scope>
    <source>
        <strain evidence="2 3">CR182</strain>
    </source>
</reference>
<feature type="signal peptide" evidence="1">
    <location>
        <begin position="1"/>
        <end position="19"/>
    </location>
</feature>
<sequence length="292" mass="32636">MLLALMLSCAQAGPGHALAAAKADARSGTEPQVLTLCQADPQRYAYRMALTRLLLARTAAPGERTELRPYAPGPDPTQERCLGLLRQGLVDLVYLPPQAALLREFSAIPFDLHQGMLGYRLLLIHKKDQARFAAVRDLAGLRQLTGGFGRQWADFALFERNQLPVVGVAQGQSLLAMLQSGRFQYFHRGLHEAWAELEANPQLDQLMVEPRLALHYRFPVYYLFRKDRAALRQRMERGLALAQADGSFAALFRQHFQAIARRAQLGSRTILEIDAPLPPGLPPEDSRLWLPP</sequence>
<gene>
    <name evidence="2" type="ORF">C1O66_02795</name>
</gene>
<dbReference type="EMBL" id="POSP01000001">
    <property type="protein sequence ID" value="PND40322.1"/>
    <property type="molecule type" value="Genomic_DNA"/>
</dbReference>
<accession>A0A2N8L3P9</accession>
<protein>
    <submittedName>
        <fullName evidence="2">Uncharacterized protein</fullName>
    </submittedName>
</protein>
<dbReference type="Gene3D" id="3.40.190.10">
    <property type="entry name" value="Periplasmic binding protein-like II"/>
    <property type="match status" value="2"/>
</dbReference>
<dbReference type="Proteomes" id="UP000235916">
    <property type="component" value="Unassembled WGS sequence"/>
</dbReference>